<evidence type="ECO:0000256" key="2">
    <source>
        <dbReference type="ARBA" id="ARBA00060123"/>
    </source>
</evidence>
<feature type="region of interest" description="Disordered" evidence="5">
    <location>
        <begin position="1"/>
        <end position="21"/>
    </location>
</feature>
<dbReference type="FunFam" id="1.10.405.10:FF:000003">
    <property type="entry name" value="Rab proteins geranylgeranyltransferase component A"/>
    <property type="match status" value="1"/>
</dbReference>
<dbReference type="SUPFAM" id="SSF54373">
    <property type="entry name" value="FAD-linked reductases, C-terminal domain"/>
    <property type="match status" value="1"/>
</dbReference>
<dbReference type="Pfam" id="PF00996">
    <property type="entry name" value="GDI"/>
    <property type="match status" value="1"/>
</dbReference>
<feature type="region of interest" description="Disordered" evidence="5">
    <location>
        <begin position="685"/>
        <end position="726"/>
    </location>
</feature>
<proteinExistence type="inferred from homology"/>
<comment type="similarity">
    <text evidence="1">Belongs to the Rab GDI family.</text>
</comment>
<organism evidence="6 7">
    <name type="scientific">Nadsonia fulvescens var. elongata DSM 6958</name>
    <dbReference type="NCBI Taxonomy" id="857566"/>
    <lineage>
        <taxon>Eukaryota</taxon>
        <taxon>Fungi</taxon>
        <taxon>Dikarya</taxon>
        <taxon>Ascomycota</taxon>
        <taxon>Saccharomycotina</taxon>
        <taxon>Dipodascomycetes</taxon>
        <taxon>Dipodascales</taxon>
        <taxon>Dipodascales incertae sedis</taxon>
        <taxon>Nadsonia</taxon>
    </lineage>
</organism>
<dbReference type="PANTHER" id="PTHR11787">
    <property type="entry name" value="RAB GDP-DISSOCIATION INHIBITOR"/>
    <property type="match status" value="1"/>
</dbReference>
<evidence type="ECO:0000256" key="5">
    <source>
        <dbReference type="SAM" id="MobiDB-lite"/>
    </source>
</evidence>
<dbReference type="PRINTS" id="PR00891">
    <property type="entry name" value="RABGDIREP"/>
</dbReference>
<feature type="region of interest" description="Disordered" evidence="5">
    <location>
        <begin position="738"/>
        <end position="833"/>
    </location>
</feature>
<dbReference type="InterPro" id="IPR018203">
    <property type="entry name" value="GDP_dissociation_inhibitor"/>
</dbReference>
<name>A0A1E3PH10_9ASCO</name>
<dbReference type="GO" id="GO:0005092">
    <property type="term" value="F:GDP-dissociation inhibitor activity"/>
    <property type="evidence" value="ECO:0007669"/>
    <property type="project" value="InterPro"/>
</dbReference>
<feature type="compositionally biased region" description="Basic and acidic residues" evidence="5">
    <location>
        <begin position="778"/>
        <end position="787"/>
    </location>
</feature>
<feature type="compositionally biased region" description="Low complexity" evidence="5">
    <location>
        <begin position="747"/>
        <end position="756"/>
    </location>
</feature>
<dbReference type="InterPro" id="IPR036188">
    <property type="entry name" value="FAD/NAD-bd_sf"/>
</dbReference>
<feature type="compositionally biased region" description="Basic residues" evidence="5">
    <location>
        <begin position="788"/>
        <end position="798"/>
    </location>
</feature>
<protein>
    <recommendedName>
        <fullName evidence="3">Rab proteins geranylgeranyltransferase component A</fullName>
    </recommendedName>
    <alternativeName>
        <fullName evidence="4">Rab escort protein</fullName>
    </alternativeName>
</protein>
<dbReference type="EMBL" id="KV454412">
    <property type="protein sequence ID" value="ODQ64147.1"/>
    <property type="molecule type" value="Genomic_DNA"/>
</dbReference>
<feature type="compositionally biased region" description="Polar residues" evidence="5">
    <location>
        <begin position="70"/>
        <end position="80"/>
    </location>
</feature>
<dbReference type="PANTHER" id="PTHR11787:SF4">
    <property type="entry name" value="CHM, RAB ESCORT PROTEIN 1"/>
    <property type="match status" value="1"/>
</dbReference>
<dbReference type="GO" id="GO:0005634">
    <property type="term" value="C:nucleus"/>
    <property type="evidence" value="ECO:0007669"/>
    <property type="project" value="TreeGrafter"/>
</dbReference>
<dbReference type="Gene3D" id="1.10.405.10">
    <property type="entry name" value="Guanine Nucleotide Dissociation Inhibitor, domain 1"/>
    <property type="match status" value="1"/>
</dbReference>
<dbReference type="InterPro" id="IPR017230">
    <property type="entry name" value="Mrs6"/>
</dbReference>
<evidence type="ECO:0000256" key="4">
    <source>
        <dbReference type="ARBA" id="ARBA00083025"/>
    </source>
</evidence>
<feature type="compositionally biased region" description="Basic and acidic residues" evidence="5">
    <location>
        <begin position="799"/>
        <end position="826"/>
    </location>
</feature>
<dbReference type="STRING" id="857566.A0A1E3PH10"/>
<evidence type="ECO:0000256" key="1">
    <source>
        <dbReference type="ARBA" id="ARBA00005593"/>
    </source>
</evidence>
<evidence type="ECO:0000313" key="6">
    <source>
        <dbReference type="EMBL" id="ODQ64147.1"/>
    </source>
</evidence>
<evidence type="ECO:0000313" key="7">
    <source>
        <dbReference type="Proteomes" id="UP000095009"/>
    </source>
</evidence>
<dbReference type="GO" id="GO:0007264">
    <property type="term" value="P:small GTPase-mediated signal transduction"/>
    <property type="evidence" value="ECO:0007669"/>
    <property type="project" value="InterPro"/>
</dbReference>
<evidence type="ECO:0000256" key="3">
    <source>
        <dbReference type="ARBA" id="ARBA00072236"/>
    </source>
</evidence>
<gene>
    <name evidence="6" type="ORF">NADFUDRAFT_47422</name>
</gene>
<accession>A0A1E3PH10</accession>
<dbReference type="GO" id="GO:0016192">
    <property type="term" value="P:vesicle-mediated transport"/>
    <property type="evidence" value="ECO:0007669"/>
    <property type="project" value="TreeGrafter"/>
</dbReference>
<dbReference type="AlphaFoldDB" id="A0A1E3PH10"/>
<dbReference type="SUPFAM" id="SSF51905">
    <property type="entry name" value="FAD/NAD(P)-binding domain"/>
    <property type="match status" value="1"/>
</dbReference>
<feature type="region of interest" description="Disordered" evidence="5">
    <location>
        <begin position="57"/>
        <end position="88"/>
    </location>
</feature>
<dbReference type="GO" id="GO:0005829">
    <property type="term" value="C:cytosol"/>
    <property type="evidence" value="ECO:0007669"/>
    <property type="project" value="TreeGrafter"/>
</dbReference>
<feature type="compositionally biased region" description="Polar residues" evidence="5">
    <location>
        <begin position="701"/>
        <end position="710"/>
    </location>
</feature>
<keyword evidence="7" id="KW-1185">Reference proteome</keyword>
<dbReference type="Proteomes" id="UP000095009">
    <property type="component" value="Unassembled WGS sequence"/>
</dbReference>
<reference evidence="6 7" key="1">
    <citation type="journal article" date="2016" name="Proc. Natl. Acad. Sci. U.S.A.">
        <title>Comparative genomics of biotechnologically important yeasts.</title>
        <authorList>
            <person name="Riley R."/>
            <person name="Haridas S."/>
            <person name="Wolfe K.H."/>
            <person name="Lopes M.R."/>
            <person name="Hittinger C.T."/>
            <person name="Goeker M."/>
            <person name="Salamov A.A."/>
            <person name="Wisecaver J.H."/>
            <person name="Long T.M."/>
            <person name="Calvey C.H."/>
            <person name="Aerts A.L."/>
            <person name="Barry K.W."/>
            <person name="Choi C."/>
            <person name="Clum A."/>
            <person name="Coughlan A.Y."/>
            <person name="Deshpande S."/>
            <person name="Douglass A.P."/>
            <person name="Hanson S.J."/>
            <person name="Klenk H.-P."/>
            <person name="LaButti K.M."/>
            <person name="Lapidus A."/>
            <person name="Lindquist E.A."/>
            <person name="Lipzen A.M."/>
            <person name="Meier-Kolthoff J.P."/>
            <person name="Ohm R.A."/>
            <person name="Otillar R.P."/>
            <person name="Pangilinan J.L."/>
            <person name="Peng Y."/>
            <person name="Rokas A."/>
            <person name="Rosa C.A."/>
            <person name="Scheuner C."/>
            <person name="Sibirny A.A."/>
            <person name="Slot J.C."/>
            <person name="Stielow J.B."/>
            <person name="Sun H."/>
            <person name="Kurtzman C.P."/>
            <person name="Blackwell M."/>
            <person name="Grigoriev I.V."/>
            <person name="Jeffries T.W."/>
        </authorList>
    </citation>
    <scope>NUCLEOTIDE SEQUENCE [LARGE SCALE GENOMIC DNA]</scope>
    <source>
        <strain evidence="6 7">DSM 6958</strain>
    </source>
</reference>
<feature type="region of interest" description="Disordered" evidence="5">
    <location>
        <begin position="26"/>
        <end position="45"/>
    </location>
</feature>
<dbReference type="Gene3D" id="3.50.50.60">
    <property type="entry name" value="FAD/NAD(P)-binding domain"/>
    <property type="match status" value="1"/>
</dbReference>
<feature type="compositionally biased region" description="Gly residues" evidence="5">
    <location>
        <begin position="757"/>
        <end position="768"/>
    </location>
</feature>
<dbReference type="GO" id="GO:0005968">
    <property type="term" value="C:Rab-protein geranylgeranyltransferase complex"/>
    <property type="evidence" value="ECO:0007669"/>
    <property type="project" value="TreeGrafter"/>
</dbReference>
<dbReference type="Gene3D" id="3.30.519.10">
    <property type="entry name" value="Guanine Nucleotide Dissociation Inhibitor, domain 2"/>
    <property type="match status" value="1"/>
</dbReference>
<comment type="function">
    <text evidence="2">Substrate-binding subunit (component A) of the Rab geranylgeranyltransferase (GGTase) complex. Binds unprenylated Rab proteins and presents the substrate peptide to the catalytic component B. The component A is thought to be regenerated by transferring its prenylated Rab back to the donor membrane.</text>
</comment>
<dbReference type="OrthoDB" id="1923006at2759"/>
<feature type="compositionally biased region" description="Low complexity" evidence="5">
    <location>
        <begin position="658"/>
        <end position="673"/>
    </location>
</feature>
<dbReference type="PRINTS" id="PR00894">
    <property type="entry name" value="YEASTMRS6P"/>
</dbReference>
<sequence>MSSYSASAATRRGSFVPPLVGIDDNVAGPSVGALPPGSVDSTPVNFNPKYSVKGIATGDSEPFSGELKDPSSQAEANTEPTTTSSSSSSSIETYDVMICGTGLPESILAAALAWQGSTVLHIDANPYYGDYNAILNTDSIQTWVNTVNNEPKAHKLGPHGTFCDAQLYIPRPLVSRHYLIDLTPKIIFAKSDLLALLLKSRVSTYLEFKALGTFHTFENDCFEKVPGTKEDIFTDQSLSLLTKRALMKFMKFVIDWEPQYSLWGPYRKRPIRDFLREAFKLPEAQIVEIGHTIGLCSTLQVPTMVGLARIKRYLASLEVYGNFPVLYSMYGSAGEISQGFCRSAAVAGATYKLQCGLSSLSASKQSDNDNDVISATLTDGTQVKITEKIVASPTNLPATVGTTSAPTQPISRLVAIVGKSCEEWFAPQETAAIVVFPVDSLATHNTHAVQCLVMGSGSGTCPEGQAIWYLASSCPDTIRARADLDEALKKLEMSILRESMDNIQINVGEGDIKFREGDGMPLLSSVRLGASLHEFVPKEKLKYILKLRYTQLTTAGSEEVLLAPVHPLVTKGENGEVLTDVLMSNASTAEISYDGTVAEARRLYTAIVGADDDFFQVDFEDDEDIDDVDGDNEIDSSSDIAINVVNADESPKVGMVTTPASSQSATQSSINSPTIITPPAQAITSKLTSDSTQHIDKVADSKNSNGNTTAIVDPDDPLHPGIHYSNANSNINQNYINLGRNTSAPANNSAVSSRGSSGSGSSGSGSSGNIGNNQQPPYRHEKYEPTHHHTHHHHHHHHPHDDSHDSHDHHDHHDDYDEELDTHVPDFGDDMEL</sequence>
<feature type="region of interest" description="Disordered" evidence="5">
    <location>
        <begin position="655"/>
        <end position="674"/>
    </location>
</feature>